<dbReference type="EMBL" id="AP019307">
    <property type="protein sequence ID" value="BBH17193.1"/>
    <property type="molecule type" value="Genomic_DNA"/>
</dbReference>
<dbReference type="PANTHER" id="PTHR46797:SF23">
    <property type="entry name" value="HTH-TYPE TRANSCRIPTIONAL REGULATOR SUTR"/>
    <property type="match status" value="1"/>
</dbReference>
<dbReference type="GO" id="GO:0003677">
    <property type="term" value="F:DNA binding"/>
    <property type="evidence" value="ECO:0007669"/>
    <property type="project" value="UniProtKB-KW"/>
</dbReference>
<dbReference type="GO" id="GO:0005829">
    <property type="term" value="C:cytosol"/>
    <property type="evidence" value="ECO:0007669"/>
    <property type="project" value="TreeGrafter"/>
</dbReference>
<keyword evidence="1" id="KW-0805">Transcription regulation</keyword>
<proteinExistence type="predicted"/>
<dbReference type="OrthoDB" id="9814553at2"/>
<evidence type="ECO:0000256" key="2">
    <source>
        <dbReference type="ARBA" id="ARBA00023125"/>
    </source>
</evidence>
<organism evidence="5 6">
    <name type="scientific">Nocardioides baekrokdamisoli</name>
    <dbReference type="NCBI Taxonomy" id="1804624"/>
    <lineage>
        <taxon>Bacteria</taxon>
        <taxon>Bacillati</taxon>
        <taxon>Actinomycetota</taxon>
        <taxon>Actinomycetes</taxon>
        <taxon>Propionibacteriales</taxon>
        <taxon>Nocardioidaceae</taxon>
        <taxon>Nocardioides</taxon>
    </lineage>
</organism>
<dbReference type="CDD" id="cd00093">
    <property type="entry name" value="HTH_XRE"/>
    <property type="match status" value="1"/>
</dbReference>
<gene>
    <name evidence="5" type="ORF">Back2_14800</name>
</gene>
<dbReference type="AlphaFoldDB" id="A0A3G9IXQ9"/>
<evidence type="ECO:0000313" key="5">
    <source>
        <dbReference type="EMBL" id="BBH17193.1"/>
    </source>
</evidence>
<dbReference type="Pfam" id="PF01381">
    <property type="entry name" value="HTH_3"/>
    <property type="match status" value="1"/>
</dbReference>
<evidence type="ECO:0000313" key="6">
    <source>
        <dbReference type="Proteomes" id="UP000271573"/>
    </source>
</evidence>
<dbReference type="Gene3D" id="1.10.260.40">
    <property type="entry name" value="lambda repressor-like DNA-binding domains"/>
    <property type="match status" value="1"/>
</dbReference>
<dbReference type="GO" id="GO:0003700">
    <property type="term" value="F:DNA-binding transcription factor activity"/>
    <property type="evidence" value="ECO:0007669"/>
    <property type="project" value="TreeGrafter"/>
</dbReference>
<dbReference type="PANTHER" id="PTHR46797">
    <property type="entry name" value="HTH-TYPE TRANSCRIPTIONAL REGULATOR"/>
    <property type="match status" value="1"/>
</dbReference>
<keyword evidence="3" id="KW-0804">Transcription</keyword>
<dbReference type="PROSITE" id="PS50943">
    <property type="entry name" value="HTH_CROC1"/>
    <property type="match status" value="1"/>
</dbReference>
<reference evidence="5 6" key="1">
    <citation type="submission" date="2018-11" db="EMBL/GenBank/DDBJ databases">
        <title>Complete genome sequence of Nocardioides baekrokdamisoli strain KCTC 39748.</title>
        <authorList>
            <person name="Kang S.W."/>
            <person name="Lee K.C."/>
            <person name="Kim K.K."/>
            <person name="Kim J.S."/>
            <person name="Kim D.S."/>
            <person name="Ko S.H."/>
            <person name="Yang S.H."/>
            <person name="Shin Y.K."/>
            <person name="Lee J.S."/>
        </authorList>
    </citation>
    <scope>NUCLEOTIDE SEQUENCE [LARGE SCALE GENOMIC DNA]</scope>
    <source>
        <strain evidence="5 6">KCTC 39748</strain>
    </source>
</reference>
<dbReference type="Proteomes" id="UP000271573">
    <property type="component" value="Chromosome"/>
</dbReference>
<dbReference type="SUPFAM" id="SSF47413">
    <property type="entry name" value="lambda repressor-like DNA-binding domains"/>
    <property type="match status" value="1"/>
</dbReference>
<dbReference type="InterPro" id="IPR050807">
    <property type="entry name" value="TransReg_Diox_bact_type"/>
</dbReference>
<keyword evidence="6" id="KW-1185">Reference proteome</keyword>
<accession>A0A3G9IXQ9</accession>
<name>A0A3G9IXQ9_9ACTN</name>
<dbReference type="InterPro" id="IPR010982">
    <property type="entry name" value="Lambda_DNA-bd_dom_sf"/>
</dbReference>
<dbReference type="RefSeq" id="WP_125568174.1">
    <property type="nucleotide sequence ID" value="NZ_AP019307.1"/>
</dbReference>
<dbReference type="InterPro" id="IPR001387">
    <property type="entry name" value="Cro/C1-type_HTH"/>
</dbReference>
<evidence type="ECO:0000256" key="1">
    <source>
        <dbReference type="ARBA" id="ARBA00023015"/>
    </source>
</evidence>
<keyword evidence="2" id="KW-0238">DNA-binding</keyword>
<dbReference type="KEGG" id="nbe:Back2_14800"/>
<dbReference type="SMART" id="SM00530">
    <property type="entry name" value="HTH_XRE"/>
    <property type="match status" value="1"/>
</dbReference>
<evidence type="ECO:0000256" key="3">
    <source>
        <dbReference type="ARBA" id="ARBA00023163"/>
    </source>
</evidence>
<feature type="domain" description="HTH cro/C1-type" evidence="4">
    <location>
        <begin position="12"/>
        <end position="66"/>
    </location>
</feature>
<evidence type="ECO:0000259" key="4">
    <source>
        <dbReference type="PROSITE" id="PS50943"/>
    </source>
</evidence>
<sequence length="72" mass="8192">MYVLQQRLGHNLRRYREAQGLSQEKFADQLGWHRTYVGGIERGTRNLSLQALEDLAGKLGVDPLVLLRPSSD</sequence>
<protein>
    <submittedName>
        <fullName evidence="5">Transcriptional regulator</fullName>
    </submittedName>
</protein>